<dbReference type="GO" id="GO:0008360">
    <property type="term" value="P:regulation of cell shape"/>
    <property type="evidence" value="ECO:0007669"/>
    <property type="project" value="UniProtKB-KW"/>
</dbReference>
<keyword evidence="5" id="KW-0573">Peptidoglycan synthesis</keyword>
<evidence type="ECO:0000256" key="3">
    <source>
        <dbReference type="ARBA" id="ARBA00022692"/>
    </source>
</evidence>
<keyword evidence="4" id="KW-0133">Cell shape</keyword>
<feature type="transmembrane region" description="Helical" evidence="9">
    <location>
        <begin position="143"/>
        <end position="162"/>
    </location>
</feature>
<dbReference type="Pfam" id="PF03023">
    <property type="entry name" value="MurJ"/>
    <property type="match status" value="1"/>
</dbReference>
<evidence type="ECO:0000256" key="8">
    <source>
        <dbReference type="SAM" id="MobiDB-lite"/>
    </source>
</evidence>
<dbReference type="EMBL" id="CP046884">
    <property type="protein sequence ID" value="QNQ91322.1"/>
    <property type="molecule type" value="Genomic_DNA"/>
</dbReference>
<dbReference type="GO" id="GO:0009252">
    <property type="term" value="P:peptidoglycan biosynthetic process"/>
    <property type="evidence" value="ECO:0007669"/>
    <property type="project" value="UniProtKB-KW"/>
</dbReference>
<feature type="region of interest" description="Disordered" evidence="8">
    <location>
        <begin position="1"/>
        <end position="100"/>
    </location>
</feature>
<evidence type="ECO:0000256" key="4">
    <source>
        <dbReference type="ARBA" id="ARBA00022960"/>
    </source>
</evidence>
<dbReference type="PRINTS" id="PR01806">
    <property type="entry name" value="VIRFACTRMVIN"/>
</dbReference>
<dbReference type="KEGG" id="cpoy:GP475_12270"/>
<feature type="transmembrane region" description="Helical" evidence="9">
    <location>
        <begin position="955"/>
        <end position="981"/>
    </location>
</feature>
<dbReference type="GO" id="GO:0015648">
    <property type="term" value="F:lipid-linked peptidoglycan transporter activity"/>
    <property type="evidence" value="ECO:0007669"/>
    <property type="project" value="TreeGrafter"/>
</dbReference>
<protein>
    <submittedName>
        <fullName evidence="10">Murein biosynthesis protein MurJ</fullName>
    </submittedName>
</protein>
<feature type="transmembrane region" description="Helical" evidence="9">
    <location>
        <begin position="252"/>
        <end position="271"/>
    </location>
</feature>
<evidence type="ECO:0000256" key="7">
    <source>
        <dbReference type="ARBA" id="ARBA00023136"/>
    </source>
</evidence>
<proteinExistence type="predicted"/>
<name>A0A7H0SRZ7_9CORY</name>
<feature type="transmembrane region" description="Helical" evidence="9">
    <location>
        <begin position="512"/>
        <end position="535"/>
    </location>
</feature>
<dbReference type="InterPro" id="IPR004268">
    <property type="entry name" value="MurJ"/>
</dbReference>
<accession>A0A7H0SRZ7</accession>
<feature type="transmembrane region" description="Helical" evidence="9">
    <location>
        <begin position="588"/>
        <end position="609"/>
    </location>
</feature>
<dbReference type="GO" id="GO:0034204">
    <property type="term" value="P:lipid translocation"/>
    <property type="evidence" value="ECO:0007669"/>
    <property type="project" value="TreeGrafter"/>
</dbReference>
<keyword evidence="2" id="KW-1003">Cell membrane</keyword>
<feature type="transmembrane region" description="Helical" evidence="9">
    <location>
        <begin position="482"/>
        <end position="506"/>
    </location>
</feature>
<organism evidence="10 11">
    <name type="scientific">Corynebacterium poyangense</name>
    <dbReference type="NCBI Taxonomy" id="2684405"/>
    <lineage>
        <taxon>Bacteria</taxon>
        <taxon>Bacillati</taxon>
        <taxon>Actinomycetota</taxon>
        <taxon>Actinomycetes</taxon>
        <taxon>Mycobacteriales</taxon>
        <taxon>Corynebacteriaceae</taxon>
        <taxon>Corynebacterium</taxon>
    </lineage>
</organism>
<evidence type="ECO:0000256" key="1">
    <source>
        <dbReference type="ARBA" id="ARBA00004651"/>
    </source>
</evidence>
<dbReference type="PANTHER" id="PTHR47019:SF1">
    <property type="entry name" value="LIPID II FLIPPASE MURJ"/>
    <property type="match status" value="1"/>
</dbReference>
<feature type="transmembrane region" description="Helical" evidence="9">
    <location>
        <begin position="450"/>
        <end position="470"/>
    </location>
</feature>
<keyword evidence="3 9" id="KW-0812">Transmembrane</keyword>
<dbReference type="CDD" id="cd13973">
    <property type="entry name" value="PK_MviN-like"/>
    <property type="match status" value="1"/>
</dbReference>
<evidence type="ECO:0000256" key="5">
    <source>
        <dbReference type="ARBA" id="ARBA00022984"/>
    </source>
</evidence>
<feature type="compositionally biased region" description="Basic and acidic residues" evidence="8">
    <location>
        <begin position="87"/>
        <end position="97"/>
    </location>
</feature>
<evidence type="ECO:0000256" key="9">
    <source>
        <dbReference type="SAM" id="Phobius"/>
    </source>
</evidence>
<evidence type="ECO:0000256" key="6">
    <source>
        <dbReference type="ARBA" id="ARBA00022989"/>
    </source>
</evidence>
<feature type="transmembrane region" description="Helical" evidence="9">
    <location>
        <begin position="410"/>
        <end position="430"/>
    </location>
</feature>
<keyword evidence="11" id="KW-1185">Reference proteome</keyword>
<feature type="transmembrane region" description="Helical" evidence="9">
    <location>
        <begin position="291"/>
        <end position="310"/>
    </location>
</feature>
<evidence type="ECO:0000256" key="2">
    <source>
        <dbReference type="ARBA" id="ARBA00022475"/>
    </source>
</evidence>
<dbReference type="Gene3D" id="3.30.200.20">
    <property type="entry name" value="Phosphorylase Kinase, domain 1"/>
    <property type="match status" value="1"/>
</dbReference>
<gene>
    <name evidence="10" type="ORF">GP475_12270</name>
</gene>
<comment type="subcellular location">
    <subcellularLocation>
        <location evidence="1">Cell membrane</location>
        <topology evidence="1">Multi-pass membrane protein</topology>
    </subcellularLocation>
</comment>
<feature type="transmembrane region" description="Helical" evidence="9">
    <location>
        <begin position="547"/>
        <end position="568"/>
    </location>
</feature>
<dbReference type="PANTHER" id="PTHR47019">
    <property type="entry name" value="LIPID II FLIPPASE MURJ"/>
    <property type="match status" value="1"/>
</dbReference>
<evidence type="ECO:0000313" key="11">
    <source>
        <dbReference type="Proteomes" id="UP000516320"/>
    </source>
</evidence>
<sequence length="1174" mass="124369">MNRMVPVNPTDPAHSASPAARAGLRSRIIPPSPPAPVPEPRKAPQAKNTGIGSDDDKSLLNRAPGNTAVATADSPHRSSPQGDSAADSEHQPSDSDVVRSTGSMAIPTLLSRITGFLRTVLIGTSLGSAVASAFNTANTLPNLITEIVLGAVLTSLVVPVLVRAEKEDPDRGAEFIRRLFTLSMSVLLFVTLIVTLGAPILVRTYLRADGEVNIIQSTSFALWLLPQVFFYGLFSLFMAILNTKGVFRPGAWAPVANNVVSIAVLLIYQFLPGSLDPGAPSGLFDPHVLLLGLGTTLGVIVQFLIMLPPLRRAQIDLRPLWGIDERLKQFAGMGLAIIVYVGVSQFGFAITTRIASGADAAAPFIYSQHWLLLQVPYGIIGVTLLTAIMPRLSRYAAEGDDRGVVSDLTLATKLTFIALIPVVIFFTAFGTDISQTLFAFRDFTMHDAQLLGWTLSFSAFTLIPYSLVLLHLRVFYAREEVWTPTFIIAGITGAKVVLSYLAPLVASSPERVVVLLGAANGFGFVAGAIIGVVLLRRKLGQLQSQDILRTTFWAVGASAAGVAISWFLNLFFTHPLSGFMHHLGKIGAFFHLGFMGIVFLVVTGVVLSFSHLPEVQNLGSALSRIPGMRSFIQPDTDAQIDIAEPTQQEYSAQIQGIDAFNASPVPPPMSAGVVRGPRLVPGAPVADGRFRLLADHGSVTGARFWQAKELATARTVALVFVDTSGAAPLAPASPAAAAGAASEVARRTRKLAQLHHPGIAPNIEVLAYRSGCLVVSDWVPGRSLRDLSEAGGANPHAAAFATANLADAAAAAHQAKTPLGLDNRSRIRISTDGVAVLAFPAVLPGATYEADFSAIASTLTGLVQDNSDAADVLAVRDEARHATAALAQEDPTSERVSMAELTQNLRQVGLQNQVEHDEPAVESQTPGIVLEGEDKIPQPEARPGFGSKSYGGHTLTVVGVLVLLLVIIVASITAWFASLLVGNNDGAPINPESFQNSQMTASTTVATQNVTLAQEWWPAPSGGTEAIIGHDVPDVIDDNPATAWTNPRLQGSDTNQGVGLLLTLAHPVDLRSLYIDTHSQNVQVSVYSVPTGLNLAEFKDRNQAKPLKRAVLEGAPVTISIPQETDSQAVLLWFSPPSGVDMSLRSTLGLDIKDVTITGVTLGAKSSTTANNLP</sequence>
<reference evidence="10 11" key="1">
    <citation type="submission" date="2019-12" db="EMBL/GenBank/DDBJ databases">
        <title>Corynebacterium sp. nov., isolated from feces of the Anser Albifrons in China.</title>
        <authorList>
            <person name="Liu Q."/>
        </authorList>
    </citation>
    <scope>NUCLEOTIDE SEQUENCE [LARGE SCALE GENOMIC DNA]</scope>
    <source>
        <strain evidence="10 11">4H37-19</strain>
    </source>
</reference>
<dbReference type="CDD" id="cd13123">
    <property type="entry name" value="MATE_MurJ_like"/>
    <property type="match status" value="1"/>
</dbReference>
<dbReference type="Gene3D" id="1.10.510.10">
    <property type="entry name" value="Transferase(Phosphotransferase) domain 1"/>
    <property type="match status" value="1"/>
</dbReference>
<feature type="transmembrane region" description="Helical" evidence="9">
    <location>
        <begin position="220"/>
        <end position="240"/>
    </location>
</feature>
<evidence type="ECO:0000313" key="10">
    <source>
        <dbReference type="EMBL" id="QNQ91322.1"/>
    </source>
</evidence>
<feature type="transmembrane region" description="Helical" evidence="9">
    <location>
        <begin position="370"/>
        <end position="389"/>
    </location>
</feature>
<dbReference type="InterPro" id="IPR051050">
    <property type="entry name" value="Lipid_II_flippase_MurJ/MviN"/>
</dbReference>
<keyword evidence="6 9" id="KW-1133">Transmembrane helix</keyword>
<feature type="transmembrane region" description="Helical" evidence="9">
    <location>
        <begin position="182"/>
        <end position="200"/>
    </location>
</feature>
<keyword evidence="7 9" id="KW-0472">Membrane</keyword>
<dbReference type="Proteomes" id="UP000516320">
    <property type="component" value="Chromosome"/>
</dbReference>
<feature type="transmembrane region" description="Helical" evidence="9">
    <location>
        <begin position="330"/>
        <end position="350"/>
    </location>
</feature>
<feature type="transmembrane region" description="Helical" evidence="9">
    <location>
        <begin position="116"/>
        <end position="137"/>
    </location>
</feature>
<dbReference type="GO" id="GO:0005886">
    <property type="term" value="C:plasma membrane"/>
    <property type="evidence" value="ECO:0007669"/>
    <property type="project" value="UniProtKB-SubCell"/>
</dbReference>
<dbReference type="AlphaFoldDB" id="A0A7H0SRZ7"/>